<name>A0A4Z2IMY4_9TELE</name>
<comment type="caution">
    <text evidence="2">The sequence shown here is derived from an EMBL/GenBank/DDBJ whole genome shotgun (WGS) entry which is preliminary data.</text>
</comment>
<feature type="region of interest" description="Disordered" evidence="1">
    <location>
        <begin position="1"/>
        <end position="62"/>
    </location>
</feature>
<dbReference type="Proteomes" id="UP000314294">
    <property type="component" value="Unassembled WGS sequence"/>
</dbReference>
<dbReference type="EMBL" id="SRLO01000072">
    <property type="protein sequence ID" value="TNN78582.1"/>
    <property type="molecule type" value="Genomic_DNA"/>
</dbReference>
<protein>
    <submittedName>
        <fullName evidence="2">Uncharacterized protein</fullName>
    </submittedName>
</protein>
<dbReference type="AlphaFoldDB" id="A0A4Z2IMY4"/>
<organism evidence="2 3">
    <name type="scientific">Liparis tanakae</name>
    <name type="common">Tanaka's snailfish</name>
    <dbReference type="NCBI Taxonomy" id="230148"/>
    <lineage>
        <taxon>Eukaryota</taxon>
        <taxon>Metazoa</taxon>
        <taxon>Chordata</taxon>
        <taxon>Craniata</taxon>
        <taxon>Vertebrata</taxon>
        <taxon>Euteleostomi</taxon>
        <taxon>Actinopterygii</taxon>
        <taxon>Neopterygii</taxon>
        <taxon>Teleostei</taxon>
        <taxon>Neoteleostei</taxon>
        <taxon>Acanthomorphata</taxon>
        <taxon>Eupercaria</taxon>
        <taxon>Perciformes</taxon>
        <taxon>Cottioidei</taxon>
        <taxon>Cottales</taxon>
        <taxon>Liparidae</taxon>
        <taxon>Liparis</taxon>
    </lineage>
</organism>
<keyword evidence="3" id="KW-1185">Reference proteome</keyword>
<evidence type="ECO:0000256" key="1">
    <source>
        <dbReference type="SAM" id="MobiDB-lite"/>
    </source>
</evidence>
<evidence type="ECO:0000313" key="3">
    <source>
        <dbReference type="Proteomes" id="UP000314294"/>
    </source>
</evidence>
<accession>A0A4Z2IMY4</accession>
<evidence type="ECO:0000313" key="2">
    <source>
        <dbReference type="EMBL" id="TNN78582.1"/>
    </source>
</evidence>
<proteinExistence type="predicted"/>
<reference evidence="2 3" key="1">
    <citation type="submission" date="2019-03" db="EMBL/GenBank/DDBJ databases">
        <title>First draft genome of Liparis tanakae, snailfish: a comprehensive survey of snailfish specific genes.</title>
        <authorList>
            <person name="Kim W."/>
            <person name="Song I."/>
            <person name="Jeong J.-H."/>
            <person name="Kim D."/>
            <person name="Kim S."/>
            <person name="Ryu S."/>
            <person name="Song J.Y."/>
            <person name="Lee S.K."/>
        </authorList>
    </citation>
    <scope>NUCLEOTIDE SEQUENCE [LARGE SCALE GENOMIC DNA]</scope>
    <source>
        <tissue evidence="2">Muscle</tissue>
    </source>
</reference>
<gene>
    <name evidence="2" type="ORF">EYF80_011177</name>
</gene>
<sequence length="62" mass="6769">MGKKKQVSQPKLRVPASDAESRIPGRGLDSNPVTNSTNSLIKTGEQTSRKELESIGPRRKHA</sequence>
<feature type="compositionally biased region" description="Polar residues" evidence="1">
    <location>
        <begin position="31"/>
        <end position="46"/>
    </location>
</feature>